<dbReference type="PANTHER" id="PTHR37539:SF1">
    <property type="entry name" value="ER-BOUND OXYGENASE MPAB_MPAB'_RUBBER OXYGENASE CATALYTIC DOMAIN-CONTAINING PROTEIN"/>
    <property type="match status" value="1"/>
</dbReference>
<feature type="region of interest" description="Disordered" evidence="1">
    <location>
        <begin position="1"/>
        <end position="66"/>
    </location>
</feature>
<dbReference type="eggNOG" id="ENOG502RZUU">
    <property type="taxonomic scope" value="Eukaryota"/>
</dbReference>
<dbReference type="OrthoDB" id="6361347at2759"/>
<feature type="compositionally biased region" description="Basic and acidic residues" evidence="1">
    <location>
        <begin position="13"/>
        <end position="25"/>
    </location>
</feature>
<dbReference type="AlphaFoldDB" id="A0A0L0T1N6"/>
<evidence type="ECO:0000256" key="1">
    <source>
        <dbReference type="SAM" id="MobiDB-lite"/>
    </source>
</evidence>
<evidence type="ECO:0000313" key="4">
    <source>
        <dbReference type="Proteomes" id="UP000054350"/>
    </source>
</evidence>
<evidence type="ECO:0000313" key="3">
    <source>
        <dbReference type="EMBL" id="KNE68484.1"/>
    </source>
</evidence>
<keyword evidence="2" id="KW-1133">Transmembrane helix</keyword>
<keyword evidence="2" id="KW-0812">Transmembrane</keyword>
<protein>
    <submittedName>
        <fullName evidence="3">Uncharacterized protein</fullName>
    </submittedName>
</protein>
<name>A0A0L0T1N6_ALLM3</name>
<proteinExistence type="predicted"/>
<dbReference type="VEuPathDB" id="FungiDB:AMAG_12660"/>
<feature type="compositionally biased region" description="Polar residues" evidence="1">
    <location>
        <begin position="1"/>
        <end position="10"/>
    </location>
</feature>
<evidence type="ECO:0000256" key="2">
    <source>
        <dbReference type="SAM" id="Phobius"/>
    </source>
</evidence>
<sequence length="582" mass="61868">MMTAPSTNADTDGDAHARGAAETRAPDAQGRDSVLSTRTRTGETADCPRHADNAADAEPFNPPRRLVSPAIGERVFAGTMDRTVAWTALHPQIEDLEALRTVGDPLADDALDALLAARAISSVPMHDLVSALRDANAAINAHDTTSPHMQLALHHQVAIRAMWAHITTVPAWVDWTRVTAGQDFYYQHATAMAWILAMGSLLTVYTAASIGAVLDATAYLTGHGKGDDRVVARRIVETGHMINLAMWSVDALRPGGDGWASVVNVRFLHALVRRRVLAKAKAGTYSVALHGVPVNQEDMAFTGLSFVAIVLMGLERLGFISGITTPGTNPPNLAKGIDGYVHAWAYIQYLSGIRDDINPYIPPSAAAKIAEEARAVGLAGAGALAPPAIEDPGADTYAHLLRVMDATGYHLYSPNATAHALAAALLNGIRYVPPTYLPNRTSRTVARLLLGDRATTDLGVPTTSDADVAAARRTVRFVFRPLVAVWRYVPVLRPIMRKALMYLHMRAMQELVLRPASAKGTEFVFHTGNGGEMEGSAAVCPFASVAAGKTVEKEHGVSAVMAIGLGVVVAAVAVGVAAVWRV</sequence>
<reference evidence="3 4" key="1">
    <citation type="submission" date="2009-11" db="EMBL/GenBank/DDBJ databases">
        <title>Annotation of Allomyces macrogynus ATCC 38327.</title>
        <authorList>
            <consortium name="The Broad Institute Genome Sequencing Platform"/>
            <person name="Russ C."/>
            <person name="Cuomo C."/>
            <person name="Burger G."/>
            <person name="Gray M.W."/>
            <person name="Holland P.W.H."/>
            <person name="King N."/>
            <person name="Lang F.B.F."/>
            <person name="Roger A.J."/>
            <person name="Ruiz-Trillo I."/>
            <person name="Young S.K."/>
            <person name="Zeng Q."/>
            <person name="Gargeya S."/>
            <person name="Fitzgerald M."/>
            <person name="Haas B."/>
            <person name="Abouelleil A."/>
            <person name="Alvarado L."/>
            <person name="Arachchi H.M."/>
            <person name="Berlin A."/>
            <person name="Chapman S.B."/>
            <person name="Gearin G."/>
            <person name="Goldberg J."/>
            <person name="Griggs A."/>
            <person name="Gujja S."/>
            <person name="Hansen M."/>
            <person name="Heiman D."/>
            <person name="Howarth C."/>
            <person name="Larimer J."/>
            <person name="Lui A."/>
            <person name="MacDonald P.J.P."/>
            <person name="McCowen C."/>
            <person name="Montmayeur A."/>
            <person name="Murphy C."/>
            <person name="Neiman D."/>
            <person name="Pearson M."/>
            <person name="Priest M."/>
            <person name="Roberts A."/>
            <person name="Saif S."/>
            <person name="Shea T."/>
            <person name="Sisk P."/>
            <person name="Stolte C."/>
            <person name="Sykes S."/>
            <person name="Wortman J."/>
            <person name="Nusbaum C."/>
            <person name="Birren B."/>
        </authorList>
    </citation>
    <scope>NUCLEOTIDE SEQUENCE [LARGE SCALE GENOMIC DNA]</scope>
    <source>
        <strain evidence="3 4">ATCC 38327</strain>
    </source>
</reference>
<organism evidence="3 4">
    <name type="scientific">Allomyces macrogynus (strain ATCC 38327)</name>
    <name type="common">Allomyces javanicus var. macrogynus</name>
    <dbReference type="NCBI Taxonomy" id="578462"/>
    <lineage>
        <taxon>Eukaryota</taxon>
        <taxon>Fungi</taxon>
        <taxon>Fungi incertae sedis</taxon>
        <taxon>Blastocladiomycota</taxon>
        <taxon>Blastocladiomycetes</taxon>
        <taxon>Blastocladiales</taxon>
        <taxon>Blastocladiaceae</taxon>
        <taxon>Allomyces</taxon>
    </lineage>
</organism>
<accession>A0A0L0T1N6</accession>
<dbReference type="STRING" id="578462.A0A0L0T1N6"/>
<keyword evidence="2" id="KW-0472">Membrane</keyword>
<keyword evidence="4" id="KW-1185">Reference proteome</keyword>
<gene>
    <name evidence="3" type="ORF">AMAG_12660</name>
</gene>
<dbReference type="EMBL" id="GG745357">
    <property type="protein sequence ID" value="KNE68484.1"/>
    <property type="molecule type" value="Genomic_DNA"/>
</dbReference>
<feature type="transmembrane region" description="Helical" evidence="2">
    <location>
        <begin position="559"/>
        <end position="580"/>
    </location>
</feature>
<dbReference type="PANTHER" id="PTHR37539">
    <property type="entry name" value="SECRETED PROTEIN-RELATED"/>
    <property type="match status" value="1"/>
</dbReference>
<feature type="compositionally biased region" description="Basic and acidic residues" evidence="1">
    <location>
        <begin position="40"/>
        <end position="53"/>
    </location>
</feature>
<dbReference type="InterPro" id="IPR037473">
    <property type="entry name" value="Lcp-like"/>
</dbReference>
<reference evidence="4" key="2">
    <citation type="submission" date="2009-11" db="EMBL/GenBank/DDBJ databases">
        <title>The Genome Sequence of Allomyces macrogynus strain ATCC 38327.</title>
        <authorList>
            <consortium name="The Broad Institute Genome Sequencing Platform"/>
            <person name="Russ C."/>
            <person name="Cuomo C."/>
            <person name="Shea T."/>
            <person name="Young S.K."/>
            <person name="Zeng Q."/>
            <person name="Koehrsen M."/>
            <person name="Haas B."/>
            <person name="Borodovsky M."/>
            <person name="Guigo R."/>
            <person name="Alvarado L."/>
            <person name="Berlin A."/>
            <person name="Borenstein D."/>
            <person name="Chen Z."/>
            <person name="Engels R."/>
            <person name="Freedman E."/>
            <person name="Gellesch M."/>
            <person name="Goldberg J."/>
            <person name="Griggs A."/>
            <person name="Gujja S."/>
            <person name="Heiman D."/>
            <person name="Hepburn T."/>
            <person name="Howarth C."/>
            <person name="Jen D."/>
            <person name="Larson L."/>
            <person name="Lewis B."/>
            <person name="Mehta T."/>
            <person name="Park D."/>
            <person name="Pearson M."/>
            <person name="Roberts A."/>
            <person name="Saif S."/>
            <person name="Shenoy N."/>
            <person name="Sisk P."/>
            <person name="Stolte C."/>
            <person name="Sykes S."/>
            <person name="Walk T."/>
            <person name="White J."/>
            <person name="Yandava C."/>
            <person name="Burger G."/>
            <person name="Gray M.W."/>
            <person name="Holland P.W.H."/>
            <person name="King N."/>
            <person name="Lang F.B.F."/>
            <person name="Roger A.J."/>
            <person name="Ruiz-Trillo I."/>
            <person name="Lander E."/>
            <person name="Nusbaum C."/>
        </authorList>
    </citation>
    <scope>NUCLEOTIDE SEQUENCE [LARGE SCALE GENOMIC DNA]</scope>
    <source>
        <strain evidence="4">ATCC 38327</strain>
    </source>
</reference>
<dbReference type="Proteomes" id="UP000054350">
    <property type="component" value="Unassembled WGS sequence"/>
</dbReference>